<feature type="domain" description="Protein kinase" evidence="9">
    <location>
        <begin position="482"/>
        <end position="847"/>
    </location>
</feature>
<dbReference type="Pfam" id="PF07714">
    <property type="entry name" value="PK_Tyr_Ser-Thr"/>
    <property type="match status" value="1"/>
</dbReference>
<gene>
    <name evidence="10" type="ORF">TeGR_g14243</name>
</gene>
<sequence>ESDAVQTIVMSASDGKPMYISLGEHDSELLITTTLGKVLRRCLDDTGCNPQTRNSVMMLGGGSNLEGIGVLDETYIVADRTYNNEKIYECPLTSGGIYKTNCEVFAYQPQGTEWDPFNVLVDPIKRLVYDKNSPAHASLTASVVIPYAGDWSVEVTQGTYNVQNFLGSPHMITVAPAATDPDSCVVEIPGGRSITAGSSFEAIVETFDEFENPTSHPEDSFKSRVELGNSEENFGNRHVLSSDHTFSELQTKREVVGSPISFDVLAAGPSAATSTVSAGNTTSIVSASETALSLQAFVNDAFGNEVLDAPGVVVKVQGLDPVDPAAIVEHVLEAPRYSHTVTVPEGLEATLSITFGLDDAQIGEPVEITVAPPPPKPLDHTTTYAAVGISSFLLLVGAFFYLRHLKHAAMRLESVQLEMVDQNQAFARQKSALEAEKEELEEEVRLKKHSEEELKVMVSALEAVSKERQDELKEVMMESKELKIDKLLGKGGFGVVNLATYRGTKVAMKQLLTVNEENVLRFRHECFLTKNLSHPNVVKLVGVCWSEELFACCLEFVENGSLEDWLRRTVGGKKYVAAKKPVIGKKQKKQKKKGPPLSEVTFNGFDHNGEYNTAEHTDVDRAKKEEAEKLLHHWWMQRMNPKMKWTEMLKEDKSRLDHGISAYGRYWSDGGKRHNGATNEIEEEEAGWKESVIHRDLKPDNMLLTREWTLKLTDFGEARAQNMGGTMTSVGTPIYIAPEVMRADHYDQKADTWSFGLCLVAMIRAERTLEQFFYQALRKHKKRRTTKGLGLGQMTKYYYSEGWRPILPIAFVKAYPKLHTLIQECWRVRRKERPNFDEIVKRLQGDIGDEIKRKEEPKIELYSKEDDLVYRNRMGKEDELSDSDGEEEGGKSTRRGGGVSKEEHSKAMAAKDKAMAAKDKAMAAKDKAMAELKDKSMAELKAKSKAMRELQEKAGAKQKKTEAALEERKEEALALEVALQEKTAEAGRWGAALQELKV</sequence>
<evidence type="ECO:0000256" key="6">
    <source>
        <dbReference type="PROSITE-ProRule" id="PRU10141"/>
    </source>
</evidence>
<dbReference type="InterPro" id="IPR001245">
    <property type="entry name" value="Ser-Thr/Tyr_kinase_cat_dom"/>
</dbReference>
<keyword evidence="1" id="KW-0723">Serine/threonine-protein kinase</keyword>
<feature type="compositionally biased region" description="Basic and acidic residues" evidence="8">
    <location>
        <begin position="900"/>
        <end position="922"/>
    </location>
</feature>
<evidence type="ECO:0000313" key="11">
    <source>
        <dbReference type="Proteomes" id="UP001165060"/>
    </source>
</evidence>
<protein>
    <recommendedName>
        <fullName evidence="9">Protein kinase domain-containing protein</fullName>
    </recommendedName>
</protein>
<comment type="caution">
    <text evidence="10">The sequence shown here is derived from an EMBL/GenBank/DDBJ whole genome shotgun (WGS) entry which is preliminary data.</text>
</comment>
<keyword evidence="2" id="KW-0808">Transferase</keyword>
<evidence type="ECO:0000313" key="10">
    <source>
        <dbReference type="EMBL" id="GMI20069.1"/>
    </source>
</evidence>
<proteinExistence type="predicted"/>
<dbReference type="InterPro" id="IPR011009">
    <property type="entry name" value="Kinase-like_dom_sf"/>
</dbReference>
<feature type="coiled-coil region" evidence="7">
    <location>
        <begin position="423"/>
        <end position="457"/>
    </location>
</feature>
<name>A0ABQ6M5W1_9STRA</name>
<dbReference type="InterPro" id="IPR051681">
    <property type="entry name" value="Ser/Thr_Kinases-Pseudokinases"/>
</dbReference>
<feature type="region of interest" description="Disordered" evidence="8">
    <location>
        <begin position="874"/>
        <end position="922"/>
    </location>
</feature>
<dbReference type="SUPFAM" id="SSF56112">
    <property type="entry name" value="Protein kinase-like (PK-like)"/>
    <property type="match status" value="1"/>
</dbReference>
<dbReference type="Proteomes" id="UP001165060">
    <property type="component" value="Unassembled WGS sequence"/>
</dbReference>
<dbReference type="PANTHER" id="PTHR44329">
    <property type="entry name" value="SERINE/THREONINE-PROTEIN KINASE TNNI3K-RELATED"/>
    <property type="match status" value="1"/>
</dbReference>
<dbReference type="PANTHER" id="PTHR44329:SF288">
    <property type="entry name" value="MITOGEN-ACTIVATED PROTEIN KINASE KINASE KINASE 20"/>
    <property type="match status" value="1"/>
</dbReference>
<evidence type="ECO:0000256" key="5">
    <source>
        <dbReference type="ARBA" id="ARBA00022840"/>
    </source>
</evidence>
<feature type="region of interest" description="Disordered" evidence="8">
    <location>
        <begin position="943"/>
        <end position="963"/>
    </location>
</feature>
<dbReference type="Pfam" id="PF00069">
    <property type="entry name" value="Pkinase"/>
    <property type="match status" value="1"/>
</dbReference>
<dbReference type="InterPro" id="IPR000719">
    <property type="entry name" value="Prot_kinase_dom"/>
</dbReference>
<evidence type="ECO:0000259" key="9">
    <source>
        <dbReference type="PROSITE" id="PS50011"/>
    </source>
</evidence>
<feature type="binding site" evidence="6">
    <location>
        <position position="509"/>
    </location>
    <ligand>
        <name>ATP</name>
        <dbReference type="ChEBI" id="CHEBI:30616"/>
    </ligand>
</feature>
<keyword evidence="4" id="KW-0418">Kinase</keyword>
<dbReference type="EMBL" id="BRYB01005071">
    <property type="protein sequence ID" value="GMI20069.1"/>
    <property type="molecule type" value="Genomic_DNA"/>
</dbReference>
<dbReference type="InterPro" id="IPR017441">
    <property type="entry name" value="Protein_kinase_ATP_BS"/>
</dbReference>
<organism evidence="10 11">
    <name type="scientific">Tetraparma gracilis</name>
    <dbReference type="NCBI Taxonomy" id="2962635"/>
    <lineage>
        <taxon>Eukaryota</taxon>
        <taxon>Sar</taxon>
        <taxon>Stramenopiles</taxon>
        <taxon>Ochrophyta</taxon>
        <taxon>Bolidophyceae</taxon>
        <taxon>Parmales</taxon>
        <taxon>Triparmaceae</taxon>
        <taxon>Tetraparma</taxon>
    </lineage>
</organism>
<evidence type="ECO:0000256" key="7">
    <source>
        <dbReference type="SAM" id="Coils"/>
    </source>
</evidence>
<keyword evidence="7" id="KW-0175">Coiled coil</keyword>
<dbReference type="PROSITE" id="PS00108">
    <property type="entry name" value="PROTEIN_KINASE_ST"/>
    <property type="match status" value="1"/>
</dbReference>
<evidence type="ECO:0000256" key="1">
    <source>
        <dbReference type="ARBA" id="ARBA00022527"/>
    </source>
</evidence>
<dbReference type="SMART" id="SM00220">
    <property type="entry name" value="S_TKc"/>
    <property type="match status" value="1"/>
</dbReference>
<evidence type="ECO:0000256" key="3">
    <source>
        <dbReference type="ARBA" id="ARBA00022741"/>
    </source>
</evidence>
<evidence type="ECO:0000256" key="8">
    <source>
        <dbReference type="SAM" id="MobiDB-lite"/>
    </source>
</evidence>
<evidence type="ECO:0000256" key="4">
    <source>
        <dbReference type="ARBA" id="ARBA00022777"/>
    </source>
</evidence>
<evidence type="ECO:0000256" key="2">
    <source>
        <dbReference type="ARBA" id="ARBA00022679"/>
    </source>
</evidence>
<dbReference type="PROSITE" id="PS00107">
    <property type="entry name" value="PROTEIN_KINASE_ATP"/>
    <property type="match status" value="1"/>
</dbReference>
<dbReference type="PROSITE" id="PS50011">
    <property type="entry name" value="PROTEIN_KINASE_DOM"/>
    <property type="match status" value="1"/>
</dbReference>
<keyword evidence="11" id="KW-1185">Reference proteome</keyword>
<keyword evidence="3 6" id="KW-0547">Nucleotide-binding</keyword>
<keyword evidence="5 6" id="KW-0067">ATP-binding</keyword>
<feature type="non-terminal residue" evidence="10">
    <location>
        <position position="1"/>
    </location>
</feature>
<accession>A0ABQ6M5W1</accession>
<dbReference type="Gene3D" id="1.10.510.10">
    <property type="entry name" value="Transferase(Phosphotransferase) domain 1"/>
    <property type="match status" value="2"/>
</dbReference>
<dbReference type="InterPro" id="IPR008271">
    <property type="entry name" value="Ser/Thr_kinase_AS"/>
</dbReference>
<reference evidence="10 11" key="1">
    <citation type="journal article" date="2023" name="Commun. Biol.">
        <title>Genome analysis of Parmales, the sister group of diatoms, reveals the evolutionary specialization of diatoms from phago-mixotrophs to photoautotrophs.</title>
        <authorList>
            <person name="Ban H."/>
            <person name="Sato S."/>
            <person name="Yoshikawa S."/>
            <person name="Yamada K."/>
            <person name="Nakamura Y."/>
            <person name="Ichinomiya M."/>
            <person name="Sato N."/>
            <person name="Blanc-Mathieu R."/>
            <person name="Endo H."/>
            <person name="Kuwata A."/>
            <person name="Ogata H."/>
        </authorList>
    </citation>
    <scope>NUCLEOTIDE SEQUENCE [LARGE SCALE GENOMIC DNA]</scope>
</reference>